<protein>
    <submittedName>
        <fullName evidence="2">Uncharacterized protein</fullName>
    </submittedName>
</protein>
<name>A0A386UM62_9RHOB</name>
<feature type="compositionally biased region" description="Low complexity" evidence="1">
    <location>
        <begin position="31"/>
        <end position="42"/>
    </location>
</feature>
<proteinExistence type="predicted"/>
<evidence type="ECO:0000313" key="2">
    <source>
        <dbReference type="EMBL" id="AYF00962.1"/>
    </source>
</evidence>
<feature type="compositionally biased region" description="Basic and acidic residues" evidence="1">
    <location>
        <begin position="20"/>
        <end position="29"/>
    </location>
</feature>
<dbReference type="AlphaFoldDB" id="A0A386UM62"/>
<feature type="region of interest" description="Disordered" evidence="1">
    <location>
        <begin position="20"/>
        <end position="42"/>
    </location>
</feature>
<dbReference type="Proteomes" id="UP000272010">
    <property type="component" value="Chromosome"/>
</dbReference>
<reference evidence="3" key="1">
    <citation type="submission" date="2018-07" db="EMBL/GenBank/DDBJ databases">
        <title>Genome Structure of the Opportunistic Pathogen Paracoccus yeei (Alphaproteobacteria) and Identification of Putative Virulence Factors.</title>
        <authorList>
            <person name="Lasek R."/>
            <person name="Szuplewska M."/>
            <person name="Mitura M."/>
            <person name="Decewicz P."/>
            <person name="Chmielowska C."/>
            <person name="Pawlot A."/>
            <person name="Sentkowska D."/>
            <person name="Czarnecki J."/>
            <person name="Bartosik D."/>
        </authorList>
    </citation>
    <scope>NUCLEOTIDE SEQUENCE [LARGE SCALE GENOMIC DNA]</scope>
    <source>
        <strain evidence="3">CCUG 32053</strain>
    </source>
</reference>
<accession>A0A386UM62</accession>
<organism evidence="2 3">
    <name type="scientific">Paracoccus yeei</name>
    <dbReference type="NCBI Taxonomy" id="147645"/>
    <lineage>
        <taxon>Bacteria</taxon>
        <taxon>Pseudomonadati</taxon>
        <taxon>Pseudomonadota</taxon>
        <taxon>Alphaproteobacteria</taxon>
        <taxon>Rhodobacterales</taxon>
        <taxon>Paracoccaceae</taxon>
        <taxon>Paracoccus</taxon>
    </lineage>
</organism>
<gene>
    <name evidence="2" type="ORF">PY32053_01325</name>
</gene>
<sequence length="42" mass="4748">MGNLCFGIVPAPYKQNRERVQRPAWEKRRAPPAAIASRARLA</sequence>
<evidence type="ECO:0000313" key="3">
    <source>
        <dbReference type="Proteomes" id="UP000272010"/>
    </source>
</evidence>
<dbReference type="EMBL" id="CP031078">
    <property type="protein sequence ID" value="AYF00962.1"/>
    <property type="molecule type" value="Genomic_DNA"/>
</dbReference>
<evidence type="ECO:0000256" key="1">
    <source>
        <dbReference type="SAM" id="MobiDB-lite"/>
    </source>
</evidence>